<dbReference type="STRING" id="1385511.GCA_000425225_00869"/>
<dbReference type="eggNOG" id="COG5297">
    <property type="taxonomic scope" value="Bacteria"/>
</dbReference>
<gene>
    <name evidence="3" type="ORF">N783_11355</name>
</gene>
<protein>
    <recommendedName>
        <fullName evidence="5">Cycloisomaltooligosaccharide glucanotransferase</fullName>
    </recommendedName>
</protein>
<keyword evidence="4" id="KW-1185">Reference proteome</keyword>
<dbReference type="EMBL" id="AVPF01000043">
    <property type="protein sequence ID" value="KGX85146.1"/>
    <property type="molecule type" value="Genomic_DNA"/>
</dbReference>
<evidence type="ECO:0000256" key="1">
    <source>
        <dbReference type="ARBA" id="ARBA00010837"/>
    </source>
</evidence>
<dbReference type="CDD" id="cd14745">
    <property type="entry name" value="GH66"/>
    <property type="match status" value="1"/>
</dbReference>
<dbReference type="InterPro" id="IPR017853">
    <property type="entry name" value="GH"/>
</dbReference>
<reference evidence="3 4" key="1">
    <citation type="submission" date="2013-08" db="EMBL/GenBank/DDBJ databases">
        <authorList>
            <person name="Huang J."/>
            <person name="Wang G."/>
        </authorList>
    </citation>
    <scope>NUCLEOTIDE SEQUENCE [LARGE SCALE GENOMIC DNA]</scope>
    <source>
        <strain evidence="3 4">BH030004</strain>
    </source>
</reference>
<dbReference type="RefSeq" id="WP_036842717.1">
    <property type="nucleotide sequence ID" value="NZ_AVPF01000043.1"/>
</dbReference>
<dbReference type="Proteomes" id="UP000030403">
    <property type="component" value="Unassembled WGS sequence"/>
</dbReference>
<dbReference type="Gene3D" id="3.20.20.80">
    <property type="entry name" value="Glycosidases"/>
    <property type="match status" value="1"/>
</dbReference>
<evidence type="ECO:0000256" key="2">
    <source>
        <dbReference type="ARBA" id="ARBA00022729"/>
    </source>
</evidence>
<keyword evidence="2" id="KW-0732">Signal</keyword>
<dbReference type="Gene3D" id="2.60.40.10">
    <property type="entry name" value="Immunoglobulins"/>
    <property type="match status" value="1"/>
</dbReference>
<dbReference type="Gene3D" id="2.60.40.1180">
    <property type="entry name" value="Golgi alpha-mannosidase II"/>
    <property type="match status" value="1"/>
</dbReference>
<dbReference type="AlphaFoldDB" id="A0A0A5FWI3"/>
<dbReference type="Pfam" id="PF13199">
    <property type="entry name" value="Glyco_hydro_66"/>
    <property type="match status" value="1"/>
</dbReference>
<dbReference type="InterPro" id="IPR025092">
    <property type="entry name" value="Glyco_hydro_66"/>
</dbReference>
<comment type="similarity">
    <text evidence="1">Belongs to the glycosyl hydrolase 66 family.</text>
</comment>
<evidence type="ECO:0008006" key="5">
    <source>
        <dbReference type="Google" id="ProtNLM"/>
    </source>
</evidence>
<organism evidence="3 4">
    <name type="scientific">Pontibacillus marinus BH030004 = DSM 16465</name>
    <dbReference type="NCBI Taxonomy" id="1385511"/>
    <lineage>
        <taxon>Bacteria</taxon>
        <taxon>Bacillati</taxon>
        <taxon>Bacillota</taxon>
        <taxon>Bacilli</taxon>
        <taxon>Bacillales</taxon>
        <taxon>Bacillaceae</taxon>
        <taxon>Pontibacillus</taxon>
    </lineage>
</organism>
<accession>A0A0A5FWI3</accession>
<dbReference type="InterPro" id="IPR013780">
    <property type="entry name" value="Glyco_hydro_b"/>
</dbReference>
<sequence length="592" mass="68913">MKKKFVLPLIFIGVFILLTIPARFLWSEQESFEPPNEKSPIKHDVEVVSLQKDKSRYKPGSDISFQAFLSNKPEHSIDMKVEFYHLGDKIHEKIIQVSNKKFDWTWTPPEEDFQGYLVKVSPLHNQDSFQTIAVDVSSSWGKFPRYGFLSSFEKMDKGKQSSVINTLSRFHINGIQFYGWLDEYHLPLNDASENWNNMANQKVNSKTIKTYIDLAHQKNMNAMSYNLINGTLDDAEKDGVQPEWYLYRDKQQENVDSHNLPDNWKSDIYLTNPANGAWQNYIFNNQKTAFEHLPFDGWHIDQLGNRGKVYDSSGERIQLPNTYKSFLQNARRTFEDKDLVMNAVNQYGQEQIAQSPVPFMYTELWDPARTYTEIENVIKENNKLSNGEKNTVIAGYMNNKKSNGNGKFNTPGILYTDALLFAQGGAHIELGEHMLSKDYFPHHTLHMSDELTQSLKHYYDFMVAYENLLRDGLQEAPLTVSTSNWVRLSDRPEKGKVYAFAKESDKKKVIHLINYFNARHMNWRDAKGTQSEPSMKRDLTLYINETKEVKNVWVASPDWNKGLPQKLEFEQEDGEVHVNVPRIKYWDMVVFE</sequence>
<feature type="non-terminal residue" evidence="3">
    <location>
        <position position="592"/>
    </location>
</feature>
<evidence type="ECO:0000313" key="4">
    <source>
        <dbReference type="Proteomes" id="UP000030403"/>
    </source>
</evidence>
<evidence type="ECO:0000313" key="3">
    <source>
        <dbReference type="EMBL" id="KGX85146.1"/>
    </source>
</evidence>
<dbReference type="SUPFAM" id="SSF51445">
    <property type="entry name" value="(Trans)glycosidases"/>
    <property type="match status" value="1"/>
</dbReference>
<dbReference type="InterPro" id="IPR013783">
    <property type="entry name" value="Ig-like_fold"/>
</dbReference>
<name>A0A0A5FWI3_9BACI</name>
<proteinExistence type="inferred from homology"/>
<comment type="caution">
    <text evidence="3">The sequence shown here is derived from an EMBL/GenBank/DDBJ whole genome shotgun (WGS) entry which is preliminary data.</text>
</comment>
<dbReference type="OrthoDB" id="9778932at2"/>